<name>A0AAW5JSM3_9FIRM</name>
<reference evidence="1" key="1">
    <citation type="submission" date="2022-06" db="EMBL/GenBank/DDBJ databases">
        <title>Isolation of gut microbiota from human fecal samples.</title>
        <authorList>
            <person name="Pamer E.G."/>
            <person name="Barat B."/>
            <person name="Waligurski E."/>
            <person name="Medina S."/>
            <person name="Paddock L."/>
            <person name="Mostad J."/>
        </authorList>
    </citation>
    <scope>NUCLEOTIDE SEQUENCE</scope>
    <source>
        <strain evidence="1">DFI.9.91</strain>
    </source>
</reference>
<evidence type="ECO:0000313" key="2">
    <source>
        <dbReference type="Proteomes" id="UP001204562"/>
    </source>
</evidence>
<comment type="caution">
    <text evidence="1">The sequence shown here is derived from an EMBL/GenBank/DDBJ whole genome shotgun (WGS) entry which is preliminary data.</text>
</comment>
<sequence length="86" mass="8842">MSARVPENTVLSCNSALFSSRLKSGAVESQDSGGPIQVTYQFEVIDGRLGNTPLSGRSLLVVGGVSSTCNVHPVPLLEAAGKGRVA</sequence>
<feature type="non-terminal residue" evidence="1">
    <location>
        <position position="86"/>
    </location>
</feature>
<proteinExistence type="predicted"/>
<dbReference type="AlphaFoldDB" id="A0AAW5JSM3"/>
<protein>
    <submittedName>
        <fullName evidence="1">Uncharacterized protein</fullName>
    </submittedName>
</protein>
<evidence type="ECO:0000313" key="1">
    <source>
        <dbReference type="EMBL" id="MCQ4771967.1"/>
    </source>
</evidence>
<accession>A0AAW5JSM3</accession>
<dbReference type="EMBL" id="JANFYS010000192">
    <property type="protein sequence ID" value="MCQ4771967.1"/>
    <property type="molecule type" value="Genomic_DNA"/>
</dbReference>
<dbReference type="RefSeq" id="WP_256304976.1">
    <property type="nucleotide sequence ID" value="NZ_JANFYS010000192.1"/>
</dbReference>
<dbReference type="Proteomes" id="UP001204562">
    <property type="component" value="Unassembled WGS sequence"/>
</dbReference>
<gene>
    <name evidence="1" type="ORF">NE579_16235</name>
</gene>
<organism evidence="1 2">
    <name type="scientific">Intestinimonas massiliensis</name>
    <name type="common">ex Afouda et al. 2020</name>
    <dbReference type="NCBI Taxonomy" id="1673721"/>
    <lineage>
        <taxon>Bacteria</taxon>
        <taxon>Bacillati</taxon>
        <taxon>Bacillota</taxon>
        <taxon>Clostridia</taxon>
        <taxon>Eubacteriales</taxon>
        <taxon>Intestinimonas</taxon>
    </lineage>
</organism>